<feature type="domain" description="Transposase Tc1-like" evidence="1">
    <location>
        <begin position="77"/>
        <end position="139"/>
    </location>
</feature>
<dbReference type="GO" id="GO:0006313">
    <property type="term" value="P:DNA transposition"/>
    <property type="evidence" value="ECO:0007669"/>
    <property type="project" value="InterPro"/>
</dbReference>
<gene>
    <name evidence="2" type="ORF">PGLA1383_LOCUS32286</name>
</gene>
<dbReference type="InterPro" id="IPR036397">
    <property type="entry name" value="RNaseH_sf"/>
</dbReference>
<dbReference type="Proteomes" id="UP000654075">
    <property type="component" value="Unassembled WGS sequence"/>
</dbReference>
<dbReference type="GO" id="GO:0015074">
    <property type="term" value="P:DNA integration"/>
    <property type="evidence" value="ECO:0007669"/>
    <property type="project" value="InterPro"/>
</dbReference>
<reference evidence="2" key="1">
    <citation type="submission" date="2021-02" db="EMBL/GenBank/DDBJ databases">
        <authorList>
            <person name="Dougan E. K."/>
            <person name="Rhodes N."/>
            <person name="Thang M."/>
            <person name="Chan C."/>
        </authorList>
    </citation>
    <scope>NUCLEOTIDE SEQUENCE</scope>
</reference>
<dbReference type="Pfam" id="PF01498">
    <property type="entry name" value="HTH_Tnp_Tc3_2"/>
    <property type="match status" value="1"/>
</dbReference>
<dbReference type="GO" id="GO:0003677">
    <property type="term" value="F:DNA binding"/>
    <property type="evidence" value="ECO:0007669"/>
    <property type="project" value="InterPro"/>
</dbReference>
<sequence>MVCRKPFTQREVQIIHRMKHLLKLPITHIAKATDRNKCSVYKALKMKKVLMQRGRPKALTPKDVRHLVAVLKGMVKKAKACYEITLAMLVKRARVQVCERTVREALKKKNIKFRKMRSKPILTNDDKKARLAFARKYKDKTCAWWVRTVHLHIDLKNFAAYTHAKARAYAAQREVRGAYRSLGQGLDEGYVLAPKELKYNPGPKSIRIAAGVGNGRVLLWTEMKGRWNGQAAADFYKGPMLQVLKRTWPRRRSFLVLEDNDPSGFKSRKGVAAKLQAKVQILEIPKRSPDLNICDYALWKQVTRTMRKQERRWPTSRRETRAQYVARLARAARGLKKSFVVKAIGDMKRRCQRLYNSKGGHFEEGGRRS</sequence>
<evidence type="ECO:0000313" key="2">
    <source>
        <dbReference type="EMBL" id="CAE8614557.1"/>
    </source>
</evidence>
<evidence type="ECO:0000313" key="3">
    <source>
        <dbReference type="Proteomes" id="UP000654075"/>
    </source>
</evidence>
<organism evidence="2 3">
    <name type="scientific">Polarella glacialis</name>
    <name type="common">Dinoflagellate</name>
    <dbReference type="NCBI Taxonomy" id="89957"/>
    <lineage>
        <taxon>Eukaryota</taxon>
        <taxon>Sar</taxon>
        <taxon>Alveolata</taxon>
        <taxon>Dinophyceae</taxon>
        <taxon>Suessiales</taxon>
        <taxon>Suessiaceae</taxon>
        <taxon>Polarella</taxon>
    </lineage>
</organism>
<proteinExistence type="predicted"/>
<evidence type="ECO:0000259" key="1">
    <source>
        <dbReference type="Pfam" id="PF01498"/>
    </source>
</evidence>
<dbReference type="OrthoDB" id="407271at2759"/>
<dbReference type="InterPro" id="IPR002492">
    <property type="entry name" value="Transposase_Tc1-like"/>
</dbReference>
<accession>A0A813FPX7</accession>
<keyword evidence="3" id="KW-1185">Reference proteome</keyword>
<protein>
    <recommendedName>
        <fullName evidence="1">Transposase Tc1-like domain-containing protein</fullName>
    </recommendedName>
</protein>
<dbReference type="EMBL" id="CAJNNV010025449">
    <property type="protein sequence ID" value="CAE8614557.1"/>
    <property type="molecule type" value="Genomic_DNA"/>
</dbReference>
<name>A0A813FPX7_POLGL</name>
<comment type="caution">
    <text evidence="2">The sequence shown here is derived from an EMBL/GenBank/DDBJ whole genome shotgun (WGS) entry which is preliminary data.</text>
</comment>
<dbReference type="AlphaFoldDB" id="A0A813FPX7"/>
<dbReference type="Gene3D" id="3.30.420.10">
    <property type="entry name" value="Ribonuclease H-like superfamily/Ribonuclease H"/>
    <property type="match status" value="1"/>
</dbReference>